<keyword evidence="3" id="KW-0378">Hydrolase</keyword>
<evidence type="ECO:0000256" key="4">
    <source>
        <dbReference type="ARBA" id="ARBA00022806"/>
    </source>
</evidence>
<evidence type="ECO:0000259" key="7">
    <source>
        <dbReference type="Pfam" id="PF10382"/>
    </source>
</evidence>
<dbReference type="SUPFAM" id="SSF52540">
    <property type="entry name" value="P-loop containing nucleoside triphosphate hydrolases"/>
    <property type="match status" value="1"/>
</dbReference>
<evidence type="ECO:0008006" key="12">
    <source>
        <dbReference type="Google" id="ProtNLM"/>
    </source>
</evidence>
<evidence type="ECO:0000313" key="10">
    <source>
        <dbReference type="EMBL" id="KAG1576061.1"/>
    </source>
</evidence>
<dbReference type="AlphaFoldDB" id="A0A9P6ZEA8"/>
<reference evidence="10 11" key="1">
    <citation type="journal article" date="2020" name="Microb. Genom.">
        <title>Genetic diversity of clinical and environmental Mucorales isolates obtained from an investigation of mucormycosis cases among solid organ transplant recipients.</title>
        <authorList>
            <person name="Nguyen M.H."/>
            <person name="Kaul D."/>
            <person name="Muto C."/>
            <person name="Cheng S.J."/>
            <person name="Richter R.A."/>
            <person name="Bruno V.M."/>
            <person name="Liu G."/>
            <person name="Beyhan S."/>
            <person name="Sundermann A.J."/>
            <person name="Mounaud S."/>
            <person name="Pasculle A.W."/>
            <person name="Nierman W.C."/>
            <person name="Driscoll E."/>
            <person name="Cumbie R."/>
            <person name="Clancy C.J."/>
            <person name="Dupont C.L."/>
        </authorList>
    </citation>
    <scope>NUCLEOTIDE SEQUENCE [LARGE SCALE GENOMIC DNA]</scope>
    <source>
        <strain evidence="10 11">GL24</strain>
    </source>
</reference>
<evidence type="ECO:0000256" key="2">
    <source>
        <dbReference type="ARBA" id="ARBA00022741"/>
    </source>
</evidence>
<dbReference type="InterPro" id="IPR041677">
    <property type="entry name" value="DNA2/NAM7_AAA_11"/>
</dbReference>
<dbReference type="InterPro" id="IPR047187">
    <property type="entry name" value="SF1_C_Upf1"/>
</dbReference>
<dbReference type="GO" id="GO:0005694">
    <property type="term" value="C:chromosome"/>
    <property type="evidence" value="ECO:0007669"/>
    <property type="project" value="UniProtKB-ARBA"/>
</dbReference>
<evidence type="ECO:0000313" key="11">
    <source>
        <dbReference type="Proteomes" id="UP000740926"/>
    </source>
</evidence>
<keyword evidence="4" id="KW-0347">Helicase</keyword>
<dbReference type="CDD" id="cd18808">
    <property type="entry name" value="SF1_C_Upf1"/>
    <property type="match status" value="1"/>
</dbReference>
<dbReference type="Gene3D" id="3.40.50.300">
    <property type="entry name" value="P-loop containing nucleotide triphosphate hydrolases"/>
    <property type="match status" value="2"/>
</dbReference>
<feature type="compositionally biased region" description="Polar residues" evidence="6">
    <location>
        <begin position="195"/>
        <end position="205"/>
    </location>
</feature>
<proteinExistence type="inferred from homology"/>
<feature type="domain" description="DNA2/NAM7 helicase helicase" evidence="8">
    <location>
        <begin position="663"/>
        <end position="746"/>
    </location>
</feature>
<gene>
    <name evidence="10" type="ORF">G6F50_000527</name>
</gene>
<dbReference type="InterPro" id="IPR045055">
    <property type="entry name" value="DNA2/NAM7-like"/>
</dbReference>
<dbReference type="GO" id="GO:0004386">
    <property type="term" value="F:helicase activity"/>
    <property type="evidence" value="ECO:0007669"/>
    <property type="project" value="UniProtKB-KW"/>
</dbReference>
<dbReference type="EMBL" id="JAANIU010000032">
    <property type="protein sequence ID" value="KAG1576061.1"/>
    <property type="molecule type" value="Genomic_DNA"/>
</dbReference>
<dbReference type="PANTHER" id="PTHR10887">
    <property type="entry name" value="DNA2/NAM7 HELICASE FAMILY"/>
    <property type="match status" value="1"/>
</dbReference>
<evidence type="ECO:0000256" key="1">
    <source>
        <dbReference type="ARBA" id="ARBA00007913"/>
    </source>
</evidence>
<feature type="region of interest" description="Disordered" evidence="6">
    <location>
        <begin position="183"/>
        <end position="205"/>
    </location>
</feature>
<evidence type="ECO:0000259" key="9">
    <source>
        <dbReference type="Pfam" id="PF13087"/>
    </source>
</evidence>
<dbReference type="GO" id="GO:0005524">
    <property type="term" value="F:ATP binding"/>
    <property type="evidence" value="ECO:0007669"/>
    <property type="project" value="UniProtKB-KW"/>
</dbReference>
<accession>A0A9P6ZEA8</accession>
<keyword evidence="5" id="KW-0067">ATP-binding</keyword>
<keyword evidence="11" id="KW-1185">Reference proteome</keyword>
<dbReference type="InterPro" id="IPR018838">
    <property type="entry name" value="ZGRF1-like_N"/>
</dbReference>
<sequence>MTDNVVVHFTVLFTAQKTKKFKTWQDGTMKYYENNKKLVLTDEKGYNIDRKFYKGNVPSVGDEIEFDGHIVTIEACDDDFIQAHTGAAPIIDKPSAATRAPHSIVPNNIPAASIMPAASTLSAVPREITRSITPSNPINIPIVNAPRTQPLSTPNGICMNKFVSPLKRKQRLIRIDPEELEDTADTSEPMVLDDTPSTPTIQSKAPSLLPTVQDNIETPTTLNITFTAHSSNITVETAPQDTAEPSSSDVTAKPFKSPFVEGVYTAATLQFPSSRKALNVLKTRKYPKRTKVVPTKFANVNVYRDTFKKIIYEHLDILLLNYSIYFYSIYEKYAAGKQGNELERTIRAKGLGMYVDCEIKGDGRYQDTSRYRLVIRNKEHYSKYNKDDIWVISKLPSFEPSQTFLARSVYFGPFSDGTLEIDCISPRDARVSAKVVSETRSIYALRTISASSEFMMLDTLEDKLEELPLLRYILGESQRKKEDLLPPAPMPTLASIQLRRDDCVDIEARLYETIDRYKLNNDQENVLRRVASSVITAPGWNEDTEHPVVLVHGVYGSGKSFLAAVIIIFIQELLEAVNTHRASEDQIQFKILVSSMTNVAVDRILQTLLKLGYDHFIRIGSMKKIAKNLLPFTAKARVSSNEELKELEQMLDDGQNSEEDLDHIATAIQRFRKSESATQIHTANVVGTTFMSSTFEIFNDIKFPLVLVDESSQLMEPLTMVPLARFSCNRLVMIGDPLQLPPTLVSPAEDNKVGKGLDKTLFDRFIEMGHDSIMLRTQYRCHPKISAISNKLFYDRRLLNGITAEDRKPLIEGLPTVIFVDVGGTEQKSLRTNSFWNDTEVDVSARIIQSMVDLRVPPNDLGVISLYKEQADRLSDRLDAMGNNSLTKSVQISTVDAFQGGEKNVIILSTVRTSESAFMHNEPRINVALTRAKRHLIILGNRNLLLMNELWSKIIWDCEENVMNHQTFASLLQNLQINDD</sequence>
<evidence type="ECO:0000256" key="6">
    <source>
        <dbReference type="SAM" id="MobiDB-lite"/>
    </source>
</evidence>
<dbReference type="GO" id="GO:0016787">
    <property type="term" value="F:hydrolase activity"/>
    <property type="evidence" value="ECO:0007669"/>
    <property type="project" value="UniProtKB-KW"/>
</dbReference>
<dbReference type="Pfam" id="PF10382">
    <property type="entry name" value="ZGRF1-like_N"/>
    <property type="match status" value="1"/>
</dbReference>
<name>A0A9P6ZEA8_9FUNG</name>
<dbReference type="Proteomes" id="UP000740926">
    <property type="component" value="Unassembled WGS sequence"/>
</dbReference>
<dbReference type="InterPro" id="IPR027417">
    <property type="entry name" value="P-loop_NTPase"/>
</dbReference>
<comment type="caution">
    <text evidence="10">The sequence shown here is derived from an EMBL/GenBank/DDBJ whole genome shotgun (WGS) entry which is preliminary data.</text>
</comment>
<organism evidence="10 11">
    <name type="scientific">Rhizopus delemar</name>
    <dbReference type="NCBI Taxonomy" id="936053"/>
    <lineage>
        <taxon>Eukaryota</taxon>
        <taxon>Fungi</taxon>
        <taxon>Fungi incertae sedis</taxon>
        <taxon>Mucoromycota</taxon>
        <taxon>Mucoromycotina</taxon>
        <taxon>Mucoromycetes</taxon>
        <taxon>Mucorales</taxon>
        <taxon>Mucorineae</taxon>
        <taxon>Rhizopodaceae</taxon>
        <taxon>Rhizopus</taxon>
    </lineage>
</organism>
<evidence type="ECO:0000256" key="3">
    <source>
        <dbReference type="ARBA" id="ARBA00022801"/>
    </source>
</evidence>
<evidence type="ECO:0000256" key="5">
    <source>
        <dbReference type="ARBA" id="ARBA00022840"/>
    </source>
</evidence>
<dbReference type="Pfam" id="PF13086">
    <property type="entry name" value="AAA_11"/>
    <property type="match status" value="1"/>
</dbReference>
<dbReference type="PANTHER" id="PTHR10887:SF518">
    <property type="entry name" value="RNA HELICASE NONSENSE MRNA REDUCING FACTOR"/>
    <property type="match status" value="1"/>
</dbReference>
<feature type="domain" description="DNA2/NAM7 helicase-like C-terminal" evidence="9">
    <location>
        <begin position="757"/>
        <end position="942"/>
    </location>
</feature>
<keyword evidence="2" id="KW-0547">Nucleotide-binding</keyword>
<comment type="similarity">
    <text evidence="1">Belongs to the DNA2/NAM7 helicase family.</text>
</comment>
<dbReference type="Pfam" id="PF13087">
    <property type="entry name" value="AAA_12"/>
    <property type="match status" value="1"/>
</dbReference>
<dbReference type="InterPro" id="IPR041679">
    <property type="entry name" value="DNA2/NAM7-like_C"/>
</dbReference>
<dbReference type="FunFam" id="3.40.50.300:FF:000326">
    <property type="entry name" value="P-loop containing nucleoside triphosphate hydrolase"/>
    <property type="match status" value="1"/>
</dbReference>
<protein>
    <recommendedName>
        <fullName evidence="12">AAA+ ATPase domain-containing protein</fullName>
    </recommendedName>
</protein>
<feature type="domain" description="5'-3' DNA helicase ZGRF1-like N-terminal" evidence="7">
    <location>
        <begin position="6"/>
        <end position="77"/>
    </location>
</feature>
<evidence type="ECO:0000259" key="8">
    <source>
        <dbReference type="Pfam" id="PF13086"/>
    </source>
</evidence>